<dbReference type="Pfam" id="PF00441">
    <property type="entry name" value="Acyl-CoA_dh_1"/>
    <property type="match status" value="1"/>
</dbReference>
<dbReference type="InterPro" id="IPR036250">
    <property type="entry name" value="AcylCo_DH-like_C"/>
</dbReference>
<organism evidence="3 4">
    <name type="scientific">Rhodococcus artemisiae</name>
    <dbReference type="NCBI Taxonomy" id="714159"/>
    <lineage>
        <taxon>Bacteria</taxon>
        <taxon>Bacillati</taxon>
        <taxon>Actinomycetota</taxon>
        <taxon>Actinomycetes</taxon>
        <taxon>Mycobacteriales</taxon>
        <taxon>Nocardiaceae</taxon>
        <taxon>Rhodococcus</taxon>
    </lineage>
</organism>
<evidence type="ECO:0000256" key="1">
    <source>
        <dbReference type="ARBA" id="ARBA00022630"/>
    </source>
</evidence>
<dbReference type="EMBL" id="JAUTXY010000011">
    <property type="protein sequence ID" value="MEE2060096.1"/>
    <property type="molecule type" value="Genomic_DNA"/>
</dbReference>
<gene>
    <name evidence="3" type="ORF">Q7514_21485</name>
</gene>
<sequence>MDANTLALLRESLRSLLESDSTNVVAGLDDLGWDDVVVEDEAAATQLLFTEQGRAATASRALDFVIARAMYGDDHAIAATAPIVYPLNSTIPMSRADSSTLVVDGVLLADAPGEADLLVPVCGPNGVVLATVEVGSNLVRRNVEGFDPAARLVHISGRIDSGYTLVETSATWEEIRSAAHRALASELIGAGRAMLELAVLQISERVQFNRPIGANQSPRHRLAEAHVALSAAQNLVDQAWTVGTPWASAAAKAFAGSAVDVTSRACLQACGAIGLTFEHRLSTYVRRCTVLDALLGGWREQSRKLGAELLRTRSVPTVAGL</sequence>
<dbReference type="InterPro" id="IPR009075">
    <property type="entry name" value="AcylCo_DH/oxidase_C"/>
</dbReference>
<proteinExistence type="predicted"/>
<dbReference type="RefSeq" id="WP_330135294.1">
    <property type="nucleotide sequence ID" value="NZ_JAUTXY010000011.1"/>
</dbReference>
<evidence type="ECO:0000313" key="3">
    <source>
        <dbReference type="EMBL" id="MEE2060096.1"/>
    </source>
</evidence>
<keyword evidence="4" id="KW-1185">Reference proteome</keyword>
<name>A0ABU7LEW8_9NOCA</name>
<protein>
    <submittedName>
        <fullName evidence="3">Acyl-CoA dehydrogenase family protein</fullName>
    </submittedName>
</protein>
<accession>A0ABU7LEW8</accession>
<dbReference type="Proteomes" id="UP001336020">
    <property type="component" value="Unassembled WGS sequence"/>
</dbReference>
<comment type="caution">
    <text evidence="3">The sequence shown here is derived from an EMBL/GenBank/DDBJ whole genome shotgun (WGS) entry which is preliminary data.</text>
</comment>
<feature type="domain" description="Acyl-CoA dehydrogenase/oxidase C-terminal" evidence="2">
    <location>
        <begin position="183"/>
        <end position="295"/>
    </location>
</feature>
<dbReference type="SUPFAM" id="SSF47203">
    <property type="entry name" value="Acyl-CoA dehydrogenase C-terminal domain-like"/>
    <property type="match status" value="1"/>
</dbReference>
<reference evidence="3 4" key="1">
    <citation type="submission" date="2023-07" db="EMBL/GenBank/DDBJ databases">
        <authorList>
            <person name="Girao M."/>
            <person name="Carvalho M.F."/>
        </authorList>
    </citation>
    <scope>NUCLEOTIDE SEQUENCE [LARGE SCALE GENOMIC DNA]</scope>
    <source>
        <strain evidence="3 4">YIM65754</strain>
    </source>
</reference>
<dbReference type="Gene3D" id="1.20.140.10">
    <property type="entry name" value="Butyryl-CoA Dehydrogenase, subunit A, domain 3"/>
    <property type="match status" value="1"/>
</dbReference>
<evidence type="ECO:0000259" key="2">
    <source>
        <dbReference type="Pfam" id="PF00441"/>
    </source>
</evidence>
<keyword evidence="1" id="KW-0285">Flavoprotein</keyword>
<evidence type="ECO:0000313" key="4">
    <source>
        <dbReference type="Proteomes" id="UP001336020"/>
    </source>
</evidence>